<gene>
    <name evidence="2" type="ORF">PHISCL_09510</name>
</gene>
<comment type="caution">
    <text evidence="2">The sequence shown here is derived from an EMBL/GenBank/DDBJ whole genome shotgun (WGS) entry which is preliminary data.</text>
</comment>
<sequence>MHLPRYLVHILYTIALLNLPSVSLAKAAEVDTKRPIYAIAHRVLTPEEVTYALSHGANALEVDLTAWFYRWWADHDGKLWSAGSSAEELFEHIAAQRRTGQNIAFVWLDIKNPDYCREGTGCSIEGLRDLVRETLEPVGVRALYGFFETEDSRGYGVIRDSMNENEAVCLSGTADRVMELYKSTGTSIPAKQMIMDYGGGELEKGFGQCPGDSGDTCTELWKGSKNRDDGKLGKIFGWTSREDDTEFVDKMLGEASVDGIIYGFPNDEYKDDSGPRAAGQDIIEFVRSHSDTHRMATRNDPPW</sequence>
<evidence type="ECO:0000313" key="3">
    <source>
        <dbReference type="Proteomes" id="UP000266188"/>
    </source>
</evidence>
<name>A0A3A2ZJW8_9EURO</name>
<dbReference type="GO" id="GO:0004620">
    <property type="term" value="F:phospholipase activity"/>
    <property type="evidence" value="ECO:0007669"/>
    <property type="project" value="InterPro"/>
</dbReference>
<dbReference type="PIRSF" id="PIRSF016632">
    <property type="entry name" value="Phospholipase_actinobac/fun"/>
    <property type="match status" value="1"/>
</dbReference>
<dbReference type="EMBL" id="MVGC01000613">
    <property type="protein sequence ID" value="RJE18155.1"/>
    <property type="molecule type" value="Genomic_DNA"/>
</dbReference>
<dbReference type="CDD" id="cd08576">
    <property type="entry name" value="GDPD_like_SMaseD_PLD"/>
    <property type="match status" value="1"/>
</dbReference>
<feature type="chain" id="PRO_5017248098" evidence="1">
    <location>
        <begin position="28"/>
        <end position="303"/>
    </location>
</feature>
<dbReference type="Gene3D" id="3.20.20.190">
    <property type="entry name" value="Phosphatidylinositol (PI) phosphodiesterase"/>
    <property type="match status" value="1"/>
</dbReference>
<dbReference type="InterPro" id="IPR017946">
    <property type="entry name" value="PLC-like_Pdiesterase_TIM-brl"/>
</dbReference>
<dbReference type="AlphaFoldDB" id="A0A3A2ZJW8"/>
<dbReference type="InterPro" id="IPR016674">
    <property type="entry name" value="SMase_D/PLipase_D"/>
</dbReference>
<feature type="signal peptide" evidence="1">
    <location>
        <begin position="1"/>
        <end position="27"/>
    </location>
</feature>
<protein>
    <submittedName>
        <fullName evidence="2">Phospholipase d</fullName>
    </submittedName>
</protein>
<dbReference type="Proteomes" id="UP000266188">
    <property type="component" value="Unassembled WGS sequence"/>
</dbReference>
<dbReference type="GO" id="GO:0008081">
    <property type="term" value="F:phosphoric diester hydrolase activity"/>
    <property type="evidence" value="ECO:0007669"/>
    <property type="project" value="InterPro"/>
</dbReference>
<proteinExistence type="predicted"/>
<keyword evidence="1" id="KW-0732">Signal</keyword>
<reference evidence="3" key="1">
    <citation type="submission" date="2017-02" db="EMBL/GenBank/DDBJ databases">
        <authorList>
            <person name="Tafer H."/>
            <person name="Lopandic K."/>
        </authorList>
    </citation>
    <scope>NUCLEOTIDE SEQUENCE [LARGE SCALE GENOMIC DNA]</scope>
    <source>
        <strain evidence="3">CBS 366.77</strain>
    </source>
</reference>
<keyword evidence="3" id="KW-1185">Reference proteome</keyword>
<evidence type="ECO:0000256" key="1">
    <source>
        <dbReference type="SAM" id="SignalP"/>
    </source>
</evidence>
<accession>A0A3A2ZJW8</accession>
<organism evidence="2 3">
    <name type="scientific">Aspergillus sclerotialis</name>
    <dbReference type="NCBI Taxonomy" id="2070753"/>
    <lineage>
        <taxon>Eukaryota</taxon>
        <taxon>Fungi</taxon>
        <taxon>Dikarya</taxon>
        <taxon>Ascomycota</taxon>
        <taxon>Pezizomycotina</taxon>
        <taxon>Eurotiomycetes</taxon>
        <taxon>Eurotiomycetidae</taxon>
        <taxon>Eurotiales</taxon>
        <taxon>Aspergillaceae</taxon>
        <taxon>Aspergillus</taxon>
        <taxon>Aspergillus subgen. Polypaecilum</taxon>
    </lineage>
</organism>
<dbReference type="OrthoDB" id="4907280at2759"/>
<dbReference type="GO" id="GO:0016042">
    <property type="term" value="P:lipid catabolic process"/>
    <property type="evidence" value="ECO:0007669"/>
    <property type="project" value="InterPro"/>
</dbReference>
<evidence type="ECO:0000313" key="2">
    <source>
        <dbReference type="EMBL" id="RJE18155.1"/>
    </source>
</evidence>